<accession>A0A1H2TGK6</accession>
<keyword evidence="4" id="KW-0251">Elongation factor</keyword>
<feature type="coiled-coil region" evidence="1">
    <location>
        <begin position="33"/>
        <end position="60"/>
    </location>
</feature>
<dbReference type="InterPro" id="IPR001437">
    <property type="entry name" value="Tscrpt_elong_fac_GreA/B_C"/>
</dbReference>
<name>A0A1H2TGK6_9RHOB</name>
<evidence type="ECO:0000259" key="3">
    <source>
        <dbReference type="Pfam" id="PF01272"/>
    </source>
</evidence>
<keyword evidence="4" id="KW-0648">Protein biosynthesis</keyword>
<dbReference type="InterPro" id="IPR036953">
    <property type="entry name" value="GreA/GreB_C_sf"/>
</dbReference>
<dbReference type="PANTHER" id="PTHR30437">
    <property type="entry name" value="TRANSCRIPTION ELONGATION FACTOR GREA"/>
    <property type="match status" value="1"/>
</dbReference>
<protein>
    <submittedName>
        <fullName evidence="4">Transcription elongation factor, GreA/GreB family</fullName>
    </submittedName>
</protein>
<comment type="caution">
    <text evidence="4">The sequence shown here is derived from an EMBL/GenBank/DDBJ whole genome shotgun (WGS) entry which is preliminary data.</text>
</comment>
<keyword evidence="1" id="KW-0175">Coiled coil</keyword>
<sequence>MSRAFVKEDGPDNAPLPDLPISPHPNFVTPSGLAALRARLAEAQARLMALRGRQERLDKLPEAAAERDIRYLEARLKSAILVDPAAQPRNEVAFGATVTLAESDGSERHFRIVGEDEADGARGWITPQAPLARTLIGAGVGDVIAWKRPGGVTELEILAIAYGPGPEVA</sequence>
<dbReference type="Proteomes" id="UP000199541">
    <property type="component" value="Unassembled WGS sequence"/>
</dbReference>
<dbReference type="RefSeq" id="WP_035842327.1">
    <property type="nucleotide sequence ID" value="NZ_BNAB01000003.1"/>
</dbReference>
<organism evidence="4 5">
    <name type="scientific">Allgaiera indica</name>
    <dbReference type="NCBI Taxonomy" id="765699"/>
    <lineage>
        <taxon>Bacteria</taxon>
        <taxon>Pseudomonadati</taxon>
        <taxon>Pseudomonadota</taxon>
        <taxon>Alphaproteobacteria</taxon>
        <taxon>Rhodobacterales</taxon>
        <taxon>Paracoccaceae</taxon>
        <taxon>Allgaiera</taxon>
    </lineage>
</organism>
<gene>
    <name evidence="4" type="ORF">SAMN05444006_103196</name>
</gene>
<evidence type="ECO:0000256" key="2">
    <source>
        <dbReference type="SAM" id="MobiDB-lite"/>
    </source>
</evidence>
<keyword evidence="5" id="KW-1185">Reference proteome</keyword>
<dbReference type="GO" id="GO:0003746">
    <property type="term" value="F:translation elongation factor activity"/>
    <property type="evidence" value="ECO:0007669"/>
    <property type="project" value="UniProtKB-KW"/>
</dbReference>
<dbReference type="InterPro" id="IPR023459">
    <property type="entry name" value="Tscrpt_elong_fac_GreA/B_fam"/>
</dbReference>
<dbReference type="Gene3D" id="3.10.50.30">
    <property type="entry name" value="Transcription elongation factor, GreA/GreB, C-terminal domain"/>
    <property type="match status" value="1"/>
</dbReference>
<feature type="domain" description="Transcription elongation factor GreA/GreB C-terminal" evidence="3">
    <location>
        <begin position="88"/>
        <end position="162"/>
    </location>
</feature>
<feature type="region of interest" description="Disordered" evidence="2">
    <location>
        <begin position="1"/>
        <end position="24"/>
    </location>
</feature>
<dbReference type="PANTHER" id="PTHR30437:SF6">
    <property type="entry name" value="TRANSCRIPTION ELONGATION FACTOR GREB"/>
    <property type="match status" value="1"/>
</dbReference>
<dbReference type="Pfam" id="PF01272">
    <property type="entry name" value="GreA_GreB"/>
    <property type="match status" value="1"/>
</dbReference>
<evidence type="ECO:0000313" key="5">
    <source>
        <dbReference type="Proteomes" id="UP000199541"/>
    </source>
</evidence>
<feature type="compositionally biased region" description="Basic and acidic residues" evidence="2">
    <location>
        <begin position="1"/>
        <end position="10"/>
    </location>
</feature>
<reference evidence="4 5" key="1">
    <citation type="submission" date="2016-10" db="EMBL/GenBank/DDBJ databases">
        <authorList>
            <person name="Varghese N."/>
            <person name="Submissions S."/>
        </authorList>
    </citation>
    <scope>NUCLEOTIDE SEQUENCE [LARGE SCALE GENOMIC DNA]</scope>
    <source>
        <strain evidence="4 5">DSM 24802</strain>
    </source>
</reference>
<proteinExistence type="predicted"/>
<evidence type="ECO:0000313" key="4">
    <source>
        <dbReference type="EMBL" id="SDW43051.1"/>
    </source>
</evidence>
<dbReference type="EMBL" id="FNOB01000003">
    <property type="protein sequence ID" value="SDW43051.1"/>
    <property type="molecule type" value="Genomic_DNA"/>
</dbReference>
<evidence type="ECO:0000256" key="1">
    <source>
        <dbReference type="SAM" id="Coils"/>
    </source>
</evidence>
<dbReference type="SUPFAM" id="SSF54534">
    <property type="entry name" value="FKBP-like"/>
    <property type="match status" value="1"/>
</dbReference>